<proteinExistence type="predicted"/>
<evidence type="ECO:0000313" key="3">
    <source>
        <dbReference type="Proteomes" id="UP001221898"/>
    </source>
</evidence>
<accession>A0AAD7R017</accession>
<gene>
    <name evidence="2" type="ORF">AAFF_G00205120</name>
</gene>
<comment type="caution">
    <text evidence="2">The sequence shown here is derived from an EMBL/GenBank/DDBJ whole genome shotgun (WGS) entry which is preliminary data.</text>
</comment>
<evidence type="ECO:0000256" key="1">
    <source>
        <dbReference type="SAM" id="MobiDB-lite"/>
    </source>
</evidence>
<dbReference type="Proteomes" id="UP001221898">
    <property type="component" value="Unassembled WGS sequence"/>
</dbReference>
<dbReference type="AlphaFoldDB" id="A0AAD7R017"/>
<protein>
    <submittedName>
        <fullName evidence="2">Uncharacterized protein</fullName>
    </submittedName>
</protein>
<keyword evidence="3" id="KW-1185">Reference proteome</keyword>
<reference evidence="2" key="1">
    <citation type="journal article" date="2023" name="Science">
        <title>Genome structures resolve the early diversification of teleost fishes.</title>
        <authorList>
            <person name="Parey E."/>
            <person name="Louis A."/>
            <person name="Montfort J."/>
            <person name="Bouchez O."/>
            <person name="Roques C."/>
            <person name="Iampietro C."/>
            <person name="Lluch J."/>
            <person name="Castinel A."/>
            <person name="Donnadieu C."/>
            <person name="Desvignes T."/>
            <person name="Floi Bucao C."/>
            <person name="Jouanno E."/>
            <person name="Wen M."/>
            <person name="Mejri S."/>
            <person name="Dirks R."/>
            <person name="Jansen H."/>
            <person name="Henkel C."/>
            <person name="Chen W.J."/>
            <person name="Zahm M."/>
            <person name="Cabau C."/>
            <person name="Klopp C."/>
            <person name="Thompson A.W."/>
            <person name="Robinson-Rechavi M."/>
            <person name="Braasch I."/>
            <person name="Lecointre G."/>
            <person name="Bobe J."/>
            <person name="Postlethwait J.H."/>
            <person name="Berthelot C."/>
            <person name="Roest Crollius H."/>
            <person name="Guiguen Y."/>
        </authorList>
    </citation>
    <scope>NUCLEOTIDE SEQUENCE</scope>
    <source>
        <strain evidence="2">NC1722</strain>
    </source>
</reference>
<feature type="region of interest" description="Disordered" evidence="1">
    <location>
        <begin position="40"/>
        <end position="64"/>
    </location>
</feature>
<organism evidence="2 3">
    <name type="scientific">Aldrovandia affinis</name>
    <dbReference type="NCBI Taxonomy" id="143900"/>
    <lineage>
        <taxon>Eukaryota</taxon>
        <taxon>Metazoa</taxon>
        <taxon>Chordata</taxon>
        <taxon>Craniata</taxon>
        <taxon>Vertebrata</taxon>
        <taxon>Euteleostomi</taxon>
        <taxon>Actinopterygii</taxon>
        <taxon>Neopterygii</taxon>
        <taxon>Teleostei</taxon>
        <taxon>Notacanthiformes</taxon>
        <taxon>Halosauridae</taxon>
        <taxon>Aldrovandia</taxon>
    </lineage>
</organism>
<sequence>MERLLHGAAARMEFSCAAKFWCESRFFCSALDEDGRLRPAPARVAPRRPPPPPLPTLVVHGDSSSSVMMDGRWFTGLLRHEERACVGDAVVSTTPPG</sequence>
<evidence type="ECO:0000313" key="2">
    <source>
        <dbReference type="EMBL" id="KAJ8347427.1"/>
    </source>
</evidence>
<name>A0AAD7R017_9TELE</name>
<dbReference type="EMBL" id="JAINUG010002711">
    <property type="protein sequence ID" value="KAJ8347427.1"/>
    <property type="molecule type" value="Genomic_DNA"/>
</dbReference>